<proteinExistence type="inferred from homology"/>
<keyword evidence="8 9" id="KW-0472">Membrane</keyword>
<comment type="function">
    <text evidence="9">Involved in protein export. Participates in an early event of protein translocation.</text>
</comment>
<organism evidence="10 11">
    <name type="scientific">Buchnera aphidicola subsp. Uroleucon sonchi</name>
    <dbReference type="NCBI Taxonomy" id="118118"/>
    <lineage>
        <taxon>Bacteria</taxon>
        <taxon>Pseudomonadati</taxon>
        <taxon>Pseudomonadota</taxon>
        <taxon>Gammaproteobacteria</taxon>
        <taxon>Enterobacterales</taxon>
        <taxon>Erwiniaceae</taxon>
        <taxon>Buchnera</taxon>
    </lineage>
</organism>
<evidence type="ECO:0000256" key="5">
    <source>
        <dbReference type="ARBA" id="ARBA00022927"/>
    </source>
</evidence>
<evidence type="ECO:0000256" key="3">
    <source>
        <dbReference type="ARBA" id="ARBA00022448"/>
    </source>
</evidence>
<keyword evidence="6 9" id="KW-1133">Transmembrane helix</keyword>
<dbReference type="GO" id="GO:0009306">
    <property type="term" value="P:protein secretion"/>
    <property type="evidence" value="ECO:0007669"/>
    <property type="project" value="UniProtKB-UniRule"/>
</dbReference>
<dbReference type="Proteomes" id="UP000502958">
    <property type="component" value="Chromosome"/>
</dbReference>
<keyword evidence="9" id="KW-1003">Cell membrane</keyword>
<evidence type="ECO:0000256" key="9">
    <source>
        <dbReference type="RuleBase" id="RU365087"/>
    </source>
</evidence>
<name>A0A6C1F6I1_BUCUN</name>
<evidence type="ECO:0000313" key="11">
    <source>
        <dbReference type="Proteomes" id="UP000502958"/>
    </source>
</evidence>
<comment type="caution">
    <text evidence="9">Lacks conserved residue(s) required for the propagation of feature annotation.</text>
</comment>
<comment type="similarity">
    <text evidence="2 9">Belongs to the SecG family.</text>
</comment>
<sequence>MYWCFLVLFIFISISLIFLIVLQPSQGLNNTIHSNIKNNDKFFRSIKKNDFLIKIIRILSFLFLIISIILCNINNRTIDSNLFLKNNTDKKIIKHNMIDKKQLHSDIPNELS</sequence>
<evidence type="ECO:0000256" key="6">
    <source>
        <dbReference type="ARBA" id="ARBA00022989"/>
    </source>
</evidence>
<dbReference type="Pfam" id="PF03840">
    <property type="entry name" value="SecG"/>
    <property type="match status" value="1"/>
</dbReference>
<keyword evidence="5 9" id="KW-0653">Protein transport</keyword>
<comment type="subcellular location">
    <subcellularLocation>
        <location evidence="9">Cell membrane</location>
        <topology evidence="9">Multi-pass membrane protein</topology>
    </subcellularLocation>
    <subcellularLocation>
        <location evidence="1">Membrane</location>
        <topology evidence="1">Multi-pass membrane protein</topology>
    </subcellularLocation>
</comment>
<reference evidence="10 11" key="1">
    <citation type="submission" date="2020-01" db="EMBL/GenBank/DDBJ databases">
        <title>Complete genome of Buchnera aphidicola isolated from Chaitophorus populeti.</title>
        <authorList>
            <person name="Park J."/>
            <person name="Xi H."/>
        </authorList>
    </citation>
    <scope>NUCLEOTIDE SEQUENCE [LARGE SCALE GENOMIC DNA]</scope>
    <source>
        <strain evidence="10 11">UsonBac</strain>
    </source>
</reference>
<dbReference type="RefSeq" id="WP_163119383.1">
    <property type="nucleotide sequence ID" value="NZ_CP047588.1"/>
</dbReference>
<keyword evidence="4 9" id="KW-0812">Transmembrane</keyword>
<evidence type="ECO:0000256" key="1">
    <source>
        <dbReference type="ARBA" id="ARBA00004141"/>
    </source>
</evidence>
<dbReference type="GO" id="GO:0005886">
    <property type="term" value="C:plasma membrane"/>
    <property type="evidence" value="ECO:0007669"/>
    <property type="project" value="UniProtKB-SubCell"/>
</dbReference>
<feature type="transmembrane region" description="Helical" evidence="9">
    <location>
        <begin position="51"/>
        <end position="73"/>
    </location>
</feature>
<evidence type="ECO:0000256" key="8">
    <source>
        <dbReference type="ARBA" id="ARBA00023136"/>
    </source>
</evidence>
<dbReference type="InterPro" id="IPR004692">
    <property type="entry name" value="SecG"/>
</dbReference>
<evidence type="ECO:0000256" key="2">
    <source>
        <dbReference type="ARBA" id="ARBA00008445"/>
    </source>
</evidence>
<dbReference type="GO" id="GO:0015450">
    <property type="term" value="F:protein-transporting ATPase activity"/>
    <property type="evidence" value="ECO:0007669"/>
    <property type="project" value="UniProtKB-UniRule"/>
</dbReference>
<keyword evidence="3 9" id="KW-0813">Transport</keyword>
<keyword evidence="7 9" id="KW-0811">Translocation</keyword>
<evidence type="ECO:0000256" key="7">
    <source>
        <dbReference type="ARBA" id="ARBA00023010"/>
    </source>
</evidence>
<dbReference type="AlphaFoldDB" id="A0A6C1F6I1"/>
<dbReference type="EMBL" id="CP047588">
    <property type="protein sequence ID" value="QIE02081.1"/>
    <property type="molecule type" value="Genomic_DNA"/>
</dbReference>
<evidence type="ECO:0000256" key="4">
    <source>
        <dbReference type="ARBA" id="ARBA00022692"/>
    </source>
</evidence>
<dbReference type="NCBIfam" id="TIGR00810">
    <property type="entry name" value="secG"/>
    <property type="match status" value="1"/>
</dbReference>
<accession>A0A6C1F6I1</accession>
<gene>
    <name evidence="10" type="primary">secG</name>
    <name evidence="10" type="ORF">GUU85_01770</name>
</gene>
<protein>
    <recommendedName>
        <fullName evidence="9">Protein-export membrane protein SecG</fullName>
    </recommendedName>
</protein>
<evidence type="ECO:0000313" key="10">
    <source>
        <dbReference type="EMBL" id="QIE02081.1"/>
    </source>
</evidence>